<dbReference type="InterPro" id="IPR009091">
    <property type="entry name" value="RCC1/BLIP-II"/>
</dbReference>
<dbReference type="OMA" id="FTRDSEA"/>
<dbReference type="Pfam" id="PF13540">
    <property type="entry name" value="RCC1_2"/>
    <property type="match status" value="1"/>
</dbReference>
<evidence type="ECO:0000313" key="4">
    <source>
        <dbReference type="Proteomes" id="UP000002729"/>
    </source>
</evidence>
<dbReference type="PRINTS" id="PR00633">
    <property type="entry name" value="RCCNDNSATION"/>
</dbReference>
<evidence type="ECO:0000256" key="2">
    <source>
        <dbReference type="PROSITE-ProRule" id="PRU00235"/>
    </source>
</evidence>
<dbReference type="InterPro" id="IPR000408">
    <property type="entry name" value="Reg_chr_condens"/>
</dbReference>
<feature type="repeat" description="RCC1" evidence="2">
    <location>
        <begin position="104"/>
        <end position="138"/>
    </location>
</feature>
<dbReference type="PROSITE" id="PS00626">
    <property type="entry name" value="RCC1_2"/>
    <property type="match status" value="1"/>
</dbReference>
<dbReference type="OrthoDB" id="8068875at2759"/>
<dbReference type="AlphaFoldDB" id="F0YNH2"/>
<gene>
    <name evidence="3" type="ORF">AURANDRAFT_5571</name>
</gene>
<dbReference type="PANTHER" id="PTHR22870">
    <property type="entry name" value="REGULATOR OF CHROMOSOME CONDENSATION"/>
    <property type="match status" value="1"/>
</dbReference>
<evidence type="ECO:0000313" key="3">
    <source>
        <dbReference type="EMBL" id="EGB03346.1"/>
    </source>
</evidence>
<dbReference type="InterPro" id="IPR051210">
    <property type="entry name" value="Ub_ligase/GEF_domain"/>
</dbReference>
<sequence>VYSWGRGRYGALGHDDNETNHMVPARIQGFKRNAIISRIACGRWHSVALANSRELVCWGRNHSGQLGLGFTRDSEAPTFAGITRHSNPVISCGIAHTLVLASSGQLLAWGCGAHGQLGYGDLWDREDPVVVPTVQSII</sequence>
<name>F0YNH2_AURAN</name>
<dbReference type="PROSITE" id="PS50012">
    <property type="entry name" value="RCC1_3"/>
    <property type="match status" value="3"/>
</dbReference>
<dbReference type="PANTHER" id="PTHR22870:SF360">
    <property type="entry name" value="ULTRAVIOLET-B RECEPTOR UVR8"/>
    <property type="match status" value="1"/>
</dbReference>
<feature type="non-terminal residue" evidence="3">
    <location>
        <position position="138"/>
    </location>
</feature>
<dbReference type="Gene3D" id="2.130.10.30">
    <property type="entry name" value="Regulator of chromosome condensation 1/beta-lactamase-inhibitor protein II"/>
    <property type="match status" value="1"/>
</dbReference>
<dbReference type="InParanoid" id="F0YNH2"/>
<evidence type="ECO:0000256" key="1">
    <source>
        <dbReference type="ARBA" id="ARBA00022737"/>
    </source>
</evidence>
<dbReference type="RefSeq" id="XP_009041957.1">
    <property type="nucleotide sequence ID" value="XM_009043709.1"/>
</dbReference>
<dbReference type="GeneID" id="20222564"/>
<dbReference type="KEGG" id="aaf:AURANDRAFT_5571"/>
<dbReference type="Proteomes" id="UP000002729">
    <property type="component" value="Unassembled WGS sequence"/>
</dbReference>
<dbReference type="EMBL" id="GL833175">
    <property type="protein sequence ID" value="EGB03346.1"/>
    <property type="molecule type" value="Genomic_DNA"/>
</dbReference>
<proteinExistence type="predicted"/>
<accession>F0YNH2</accession>
<keyword evidence="1" id="KW-0677">Repeat</keyword>
<feature type="non-terminal residue" evidence="3">
    <location>
        <position position="1"/>
    </location>
</feature>
<feature type="repeat" description="RCC1" evidence="2">
    <location>
        <begin position="1"/>
        <end position="52"/>
    </location>
</feature>
<reference evidence="3 4" key="1">
    <citation type="journal article" date="2011" name="Proc. Natl. Acad. Sci. U.S.A.">
        <title>Niche of harmful alga Aureococcus anophagefferens revealed through ecogenomics.</title>
        <authorList>
            <person name="Gobler C.J."/>
            <person name="Berry D.L."/>
            <person name="Dyhrman S.T."/>
            <person name="Wilhelm S.W."/>
            <person name="Salamov A."/>
            <person name="Lobanov A.V."/>
            <person name="Zhang Y."/>
            <person name="Collier J.L."/>
            <person name="Wurch L.L."/>
            <person name="Kustka A.B."/>
            <person name="Dill B.D."/>
            <person name="Shah M."/>
            <person name="VerBerkmoes N.C."/>
            <person name="Kuo A."/>
            <person name="Terry A."/>
            <person name="Pangilinan J."/>
            <person name="Lindquist E.A."/>
            <person name="Lucas S."/>
            <person name="Paulsen I.T."/>
            <person name="Hattenrath-Lehmann T.K."/>
            <person name="Talmage S.C."/>
            <person name="Walker E.A."/>
            <person name="Koch F."/>
            <person name="Burson A.M."/>
            <person name="Marcoval M.A."/>
            <person name="Tang Y.Z."/>
            <person name="Lecleir G.R."/>
            <person name="Coyne K.J."/>
            <person name="Berg G.M."/>
            <person name="Bertrand E.M."/>
            <person name="Saito M.A."/>
            <person name="Gladyshev V.N."/>
            <person name="Grigoriev I.V."/>
        </authorList>
    </citation>
    <scope>NUCLEOTIDE SEQUENCE [LARGE SCALE GENOMIC DNA]</scope>
    <source>
        <strain evidence="4">CCMP 1984</strain>
    </source>
</reference>
<dbReference type="SUPFAM" id="SSF50985">
    <property type="entry name" value="RCC1/BLIP-II"/>
    <property type="match status" value="1"/>
</dbReference>
<protein>
    <submittedName>
        <fullName evidence="3">Uncharacterized protein</fullName>
    </submittedName>
</protein>
<keyword evidence="4" id="KW-1185">Reference proteome</keyword>
<feature type="repeat" description="RCC1" evidence="2">
    <location>
        <begin position="53"/>
        <end position="103"/>
    </location>
</feature>
<organism evidence="4">
    <name type="scientific">Aureococcus anophagefferens</name>
    <name type="common">Harmful bloom alga</name>
    <dbReference type="NCBI Taxonomy" id="44056"/>
    <lineage>
        <taxon>Eukaryota</taxon>
        <taxon>Sar</taxon>
        <taxon>Stramenopiles</taxon>
        <taxon>Ochrophyta</taxon>
        <taxon>Pelagophyceae</taxon>
        <taxon>Pelagomonadales</taxon>
        <taxon>Pelagomonadaceae</taxon>
        <taxon>Aureococcus</taxon>
    </lineage>
</organism>
<dbReference type="Pfam" id="PF00415">
    <property type="entry name" value="RCC1"/>
    <property type="match status" value="1"/>
</dbReference>
<dbReference type="eggNOG" id="KOG0941">
    <property type="taxonomic scope" value="Eukaryota"/>
</dbReference>